<dbReference type="EMBL" id="OY726395">
    <property type="protein sequence ID" value="CAJ1580228.1"/>
    <property type="molecule type" value="Genomic_DNA"/>
</dbReference>
<evidence type="ECO:0000256" key="4">
    <source>
        <dbReference type="PROSITE-ProRule" id="PRU00335"/>
    </source>
</evidence>
<dbReference type="InterPro" id="IPR050109">
    <property type="entry name" value="HTH-type_TetR-like_transc_reg"/>
</dbReference>
<dbReference type="PANTHER" id="PTHR30055:SF234">
    <property type="entry name" value="HTH-TYPE TRANSCRIPTIONAL REGULATOR BETI"/>
    <property type="match status" value="1"/>
</dbReference>
<dbReference type="PRINTS" id="PR00455">
    <property type="entry name" value="HTHTETR"/>
</dbReference>
<dbReference type="Proteomes" id="UP001190466">
    <property type="component" value="Chromosome"/>
</dbReference>
<evidence type="ECO:0000256" key="2">
    <source>
        <dbReference type="ARBA" id="ARBA00023125"/>
    </source>
</evidence>
<feature type="domain" description="HTH tetR-type" evidence="5">
    <location>
        <begin position="17"/>
        <end position="77"/>
    </location>
</feature>
<protein>
    <submittedName>
        <fullName evidence="6">TetR/AcrR family transcriptional regulator</fullName>
    </submittedName>
</protein>
<evidence type="ECO:0000256" key="3">
    <source>
        <dbReference type="ARBA" id="ARBA00023163"/>
    </source>
</evidence>
<dbReference type="RefSeq" id="WP_316514655.1">
    <property type="nucleotide sequence ID" value="NZ_OY726395.1"/>
</dbReference>
<keyword evidence="3" id="KW-0804">Transcription</keyword>
<sequence>MTTTDSGRRRLGTTPRTPAQKRVLVAALELIAEHGVSGTSLQMIADAMGVTKAAVYHQFKTKDEIVVGVTEMELATLEDAVAAAKAESDPARARKVLLTQVVDMAVARRPWVRTLQNDPIIIRLLGEHEPFRDFISELFGVLQGDEDSTTARVSAALFSGAIGGAIINPLLDDIDDATLRAALMQFTTRMMNLPD</sequence>
<evidence type="ECO:0000259" key="5">
    <source>
        <dbReference type="PROSITE" id="PS50977"/>
    </source>
</evidence>
<dbReference type="Pfam" id="PF00440">
    <property type="entry name" value="TetR_N"/>
    <property type="match status" value="1"/>
</dbReference>
<keyword evidence="1" id="KW-0805">Transcription regulation</keyword>
<dbReference type="PANTHER" id="PTHR30055">
    <property type="entry name" value="HTH-TYPE TRANSCRIPTIONAL REGULATOR RUTR"/>
    <property type="match status" value="1"/>
</dbReference>
<accession>A0ABN9NWK5</accession>
<proteinExistence type="predicted"/>
<organism evidence="6 7">
    <name type="scientific">[Mycobacterium] wendilense</name>
    <dbReference type="NCBI Taxonomy" id="3064284"/>
    <lineage>
        <taxon>Bacteria</taxon>
        <taxon>Bacillati</taxon>
        <taxon>Actinomycetota</taxon>
        <taxon>Actinomycetes</taxon>
        <taxon>Mycobacteriales</taxon>
        <taxon>Mycobacteriaceae</taxon>
        <taxon>Mycolicibacter</taxon>
    </lineage>
</organism>
<evidence type="ECO:0000256" key="1">
    <source>
        <dbReference type="ARBA" id="ARBA00023015"/>
    </source>
</evidence>
<keyword evidence="7" id="KW-1185">Reference proteome</keyword>
<keyword evidence="2 4" id="KW-0238">DNA-binding</keyword>
<dbReference type="PROSITE" id="PS50977">
    <property type="entry name" value="HTH_TETR_2"/>
    <property type="match status" value="1"/>
</dbReference>
<feature type="DNA-binding region" description="H-T-H motif" evidence="4">
    <location>
        <begin position="40"/>
        <end position="59"/>
    </location>
</feature>
<evidence type="ECO:0000313" key="6">
    <source>
        <dbReference type="EMBL" id="CAJ1580228.1"/>
    </source>
</evidence>
<dbReference type="InterPro" id="IPR001647">
    <property type="entry name" value="HTH_TetR"/>
</dbReference>
<reference evidence="6 7" key="1">
    <citation type="submission" date="2023-08" db="EMBL/GenBank/DDBJ databases">
        <authorList>
            <person name="Folkvardsen B D."/>
            <person name="Norman A."/>
        </authorList>
    </citation>
    <scope>NUCLEOTIDE SEQUENCE [LARGE SCALE GENOMIC DNA]</scope>
    <source>
        <strain evidence="6 7">Mu0050</strain>
    </source>
</reference>
<dbReference type="SUPFAM" id="SSF46689">
    <property type="entry name" value="Homeodomain-like"/>
    <property type="match status" value="1"/>
</dbReference>
<gene>
    <name evidence="6" type="ORF">MU0050_000921</name>
</gene>
<name>A0ABN9NWK5_9MYCO</name>
<dbReference type="Gene3D" id="1.10.357.10">
    <property type="entry name" value="Tetracycline Repressor, domain 2"/>
    <property type="match status" value="1"/>
</dbReference>
<dbReference type="InterPro" id="IPR009057">
    <property type="entry name" value="Homeodomain-like_sf"/>
</dbReference>
<evidence type="ECO:0000313" key="7">
    <source>
        <dbReference type="Proteomes" id="UP001190466"/>
    </source>
</evidence>